<keyword evidence="6 12" id="KW-1133">Transmembrane helix</keyword>
<feature type="transmembrane region" description="Helical" evidence="12">
    <location>
        <begin position="211"/>
        <end position="232"/>
    </location>
</feature>
<evidence type="ECO:0000259" key="13">
    <source>
        <dbReference type="Pfam" id="PF02355"/>
    </source>
</evidence>
<dbReference type="GO" id="GO:0015450">
    <property type="term" value="F:protein-transporting ATPase activity"/>
    <property type="evidence" value="ECO:0007669"/>
    <property type="project" value="InterPro"/>
</dbReference>
<evidence type="ECO:0000256" key="8">
    <source>
        <dbReference type="ARBA" id="ARBA00023136"/>
    </source>
</evidence>
<evidence type="ECO:0000256" key="12">
    <source>
        <dbReference type="HAMAP-Rule" id="MF_01464"/>
    </source>
</evidence>
<keyword evidence="4 12" id="KW-0812">Transmembrane</keyword>
<dbReference type="InParanoid" id="A0A420WKF2"/>
<keyword evidence="2 12" id="KW-0813">Transport</keyword>
<evidence type="ECO:0000256" key="2">
    <source>
        <dbReference type="ARBA" id="ARBA00022448"/>
    </source>
</evidence>
<dbReference type="GO" id="GO:0005886">
    <property type="term" value="C:plasma membrane"/>
    <property type="evidence" value="ECO:0007669"/>
    <property type="project" value="UniProtKB-SubCell"/>
</dbReference>
<dbReference type="GO" id="GO:0043952">
    <property type="term" value="P:protein transport by the Sec complex"/>
    <property type="evidence" value="ECO:0007669"/>
    <property type="project" value="UniProtKB-UniRule"/>
</dbReference>
<evidence type="ECO:0000256" key="7">
    <source>
        <dbReference type="ARBA" id="ARBA00023010"/>
    </source>
</evidence>
<dbReference type="GO" id="GO:0006605">
    <property type="term" value="P:protein targeting"/>
    <property type="evidence" value="ECO:0007669"/>
    <property type="project" value="UniProtKB-UniRule"/>
</dbReference>
<dbReference type="InterPro" id="IPR005665">
    <property type="entry name" value="SecF_bac"/>
</dbReference>
<feature type="transmembrane region" description="Helical" evidence="12">
    <location>
        <begin position="253"/>
        <end position="279"/>
    </location>
</feature>
<keyword evidence="7 12" id="KW-0811">Translocation</keyword>
<dbReference type="OrthoDB" id="9774769at2"/>
<dbReference type="InterPro" id="IPR022646">
    <property type="entry name" value="SecD/SecF_CS"/>
</dbReference>
<feature type="transmembrane region" description="Helical" evidence="12">
    <location>
        <begin position="291"/>
        <end position="313"/>
    </location>
</feature>
<keyword evidence="3 12" id="KW-1003">Cell membrane</keyword>
<evidence type="ECO:0000256" key="11">
    <source>
        <dbReference type="ARBA" id="ARBA00061053"/>
    </source>
</evidence>
<comment type="similarity">
    <text evidence="10">In the C-terminal section; belongs to the SecD/SecF family. SecF subfamily.</text>
</comment>
<dbReference type="PANTHER" id="PTHR30081:SF8">
    <property type="entry name" value="PROTEIN TRANSLOCASE SUBUNIT SECF"/>
    <property type="match status" value="1"/>
</dbReference>
<dbReference type="AlphaFoldDB" id="A0A420WKF2"/>
<dbReference type="NCBIfam" id="TIGR00916">
    <property type="entry name" value="2A0604s01"/>
    <property type="match status" value="1"/>
</dbReference>
<gene>
    <name evidence="12" type="primary">secF</name>
    <name evidence="14" type="ORF">DES40_0855</name>
</gene>
<dbReference type="InterPro" id="IPR055344">
    <property type="entry name" value="SecD_SecF_C_bact"/>
</dbReference>
<dbReference type="NCBIfam" id="TIGR00966">
    <property type="entry name" value="transloc_SecF"/>
    <property type="match status" value="1"/>
</dbReference>
<keyword evidence="5 12" id="KW-0653">Protein transport</keyword>
<sequence>MKDISLVRFLPKEPKVPFINLRMIAGALSVLAIIASIFLFTTRGLNYGIDFTGGTVIEIDTGGEPDLAEIRSVMADAGFPGATVQGIAPSTTAIKPHDLVRIGIPLQPESDETGATAQQEAMQKAQAALVENIEGFVVPDGIRSQESVGSQVSGELRTKGALAVGLALFMVLAYIWFRFEWQFGLGAVLALFHDVILTIGIFSLTQIEFNLSIIAAILTIVGYSLNDTVIVYDRVRENLRKYKKMPMPDVLNLSINDTLSRTILTSFTTLLALFALYFLGGDGLRGFSFAMIWGVFVGTYSSIFVASPLLILLNLKRGVNTGNAQEA</sequence>
<dbReference type="InterPro" id="IPR022813">
    <property type="entry name" value="SecD/SecF_arch_bac"/>
</dbReference>
<feature type="transmembrane region" description="Helical" evidence="12">
    <location>
        <begin position="184"/>
        <end position="205"/>
    </location>
</feature>
<protein>
    <recommendedName>
        <fullName evidence="12">Protein-export membrane protein SecF</fullName>
    </recommendedName>
</protein>
<evidence type="ECO:0000256" key="4">
    <source>
        <dbReference type="ARBA" id="ARBA00022692"/>
    </source>
</evidence>
<name>A0A420WKF2_9PROT</name>
<comment type="function">
    <text evidence="9 12">Part of the Sec protein translocase complex. Interacts with the SecYEG preprotein conducting channel. SecDF uses the proton motive force (PMF) to complete protein translocation after the ATP-dependent function of SecA.</text>
</comment>
<dbReference type="Pfam" id="PF07549">
    <property type="entry name" value="Sec_GG"/>
    <property type="match status" value="1"/>
</dbReference>
<evidence type="ECO:0000256" key="1">
    <source>
        <dbReference type="ARBA" id="ARBA00004651"/>
    </source>
</evidence>
<dbReference type="SUPFAM" id="SSF82866">
    <property type="entry name" value="Multidrug efflux transporter AcrB transmembrane domain"/>
    <property type="match status" value="1"/>
</dbReference>
<keyword evidence="15" id="KW-1185">Reference proteome</keyword>
<dbReference type="EMBL" id="RBII01000001">
    <property type="protein sequence ID" value="RKQ71531.1"/>
    <property type="molecule type" value="Genomic_DNA"/>
</dbReference>
<dbReference type="Proteomes" id="UP000282211">
    <property type="component" value="Unassembled WGS sequence"/>
</dbReference>
<dbReference type="InterPro" id="IPR022645">
    <property type="entry name" value="SecD/SecF_bac"/>
</dbReference>
<evidence type="ECO:0000256" key="3">
    <source>
        <dbReference type="ARBA" id="ARBA00022475"/>
    </source>
</evidence>
<evidence type="ECO:0000256" key="9">
    <source>
        <dbReference type="ARBA" id="ARBA00059018"/>
    </source>
</evidence>
<dbReference type="RefSeq" id="WP_121099300.1">
    <property type="nucleotide sequence ID" value="NZ_RBII01000001.1"/>
</dbReference>
<dbReference type="Pfam" id="PF02355">
    <property type="entry name" value="SecD_SecF_C"/>
    <property type="match status" value="1"/>
</dbReference>
<organism evidence="14 15">
    <name type="scientific">Litorimonas taeanensis</name>
    <dbReference type="NCBI Taxonomy" id="568099"/>
    <lineage>
        <taxon>Bacteria</taxon>
        <taxon>Pseudomonadati</taxon>
        <taxon>Pseudomonadota</taxon>
        <taxon>Alphaproteobacteria</taxon>
        <taxon>Maricaulales</taxon>
        <taxon>Robiginitomaculaceae</taxon>
    </lineage>
</organism>
<dbReference type="GO" id="GO:0065002">
    <property type="term" value="P:intracellular protein transmembrane transport"/>
    <property type="evidence" value="ECO:0007669"/>
    <property type="project" value="UniProtKB-UniRule"/>
</dbReference>
<dbReference type="Gene3D" id="1.20.1640.10">
    <property type="entry name" value="Multidrug efflux transporter AcrB transmembrane domain"/>
    <property type="match status" value="1"/>
</dbReference>
<dbReference type="HAMAP" id="MF_01464_B">
    <property type="entry name" value="SecF_B"/>
    <property type="match status" value="1"/>
</dbReference>
<evidence type="ECO:0000313" key="15">
    <source>
        <dbReference type="Proteomes" id="UP000282211"/>
    </source>
</evidence>
<evidence type="ECO:0000256" key="6">
    <source>
        <dbReference type="ARBA" id="ARBA00022989"/>
    </source>
</evidence>
<feature type="transmembrane region" description="Helical" evidence="12">
    <location>
        <begin position="21"/>
        <end position="41"/>
    </location>
</feature>
<feature type="transmembrane region" description="Helical" evidence="12">
    <location>
        <begin position="160"/>
        <end position="177"/>
    </location>
</feature>
<keyword evidence="8 12" id="KW-0472">Membrane</keyword>
<evidence type="ECO:0000256" key="10">
    <source>
        <dbReference type="ARBA" id="ARBA00060856"/>
    </source>
</evidence>
<comment type="similarity">
    <text evidence="11">In the N-terminal section; belongs to the SecD/SecF family. SecD subfamily.</text>
</comment>
<evidence type="ECO:0000256" key="5">
    <source>
        <dbReference type="ARBA" id="ARBA00022927"/>
    </source>
</evidence>
<accession>A0A420WKF2</accession>
<reference evidence="14 15" key="1">
    <citation type="submission" date="2018-10" db="EMBL/GenBank/DDBJ databases">
        <title>Genomic Encyclopedia of Type Strains, Phase IV (KMG-IV): sequencing the most valuable type-strain genomes for metagenomic binning, comparative biology and taxonomic classification.</title>
        <authorList>
            <person name="Goeker M."/>
        </authorList>
    </citation>
    <scope>NUCLEOTIDE SEQUENCE [LARGE SCALE GENOMIC DNA]</scope>
    <source>
        <strain evidence="14 15">DSM 22008</strain>
    </source>
</reference>
<dbReference type="FunFam" id="1.20.1640.10:FF:000024">
    <property type="entry name" value="Multifunctional fusion protein"/>
    <property type="match status" value="1"/>
</dbReference>
<feature type="domain" description="Protein export membrane protein SecD/SecF C-terminal" evidence="13">
    <location>
        <begin position="142"/>
        <end position="314"/>
    </location>
</feature>
<comment type="subcellular location">
    <subcellularLocation>
        <location evidence="1 12">Cell membrane</location>
        <topology evidence="1 12">Multi-pass membrane protein</topology>
    </subcellularLocation>
</comment>
<dbReference type="InterPro" id="IPR048634">
    <property type="entry name" value="SecD_SecF_C"/>
</dbReference>
<dbReference type="PANTHER" id="PTHR30081">
    <property type="entry name" value="PROTEIN-EXPORT MEMBRANE PROTEIN SEC"/>
    <property type="match status" value="1"/>
</dbReference>
<proteinExistence type="inferred from homology"/>
<dbReference type="PRINTS" id="PR01755">
    <property type="entry name" value="SECFTRNLCASE"/>
</dbReference>
<comment type="similarity">
    <text evidence="12">Belongs to the SecD/SecF family. SecF subfamily.</text>
</comment>
<evidence type="ECO:0000313" key="14">
    <source>
        <dbReference type="EMBL" id="RKQ71531.1"/>
    </source>
</evidence>
<comment type="subunit">
    <text evidence="12">Forms a complex with SecD. Part of the essential Sec protein translocation apparatus which comprises SecA, SecYEG and auxiliary proteins SecDF-YajC and YidC.</text>
</comment>
<dbReference type="FunCoup" id="A0A420WKF2">
    <property type="interactions" value="206"/>
</dbReference>
<comment type="caution">
    <text evidence="14">The sequence shown here is derived from an EMBL/GenBank/DDBJ whole genome shotgun (WGS) entry which is preliminary data.</text>
</comment>